<keyword evidence="3" id="KW-1185">Reference proteome</keyword>
<proteinExistence type="predicted"/>
<evidence type="ECO:0000313" key="1">
    <source>
        <dbReference type="EMBL" id="PNR46860.1"/>
    </source>
</evidence>
<sequence length="252" mass="28096">MRKKVKKCEGAHIGLVHIVEDVRSTTSELAKAVGSWLPRYKAAARVVNDLFCKVERAEEKFQRFSCDEGLARRISHIAESKIEGLKEHVSSNVVMENIGQDLRDLHERVENSDRIHCQVNSQCNRICHLETSRAQAMLFGEIASRLAVLERTINRVPGQPVPGLSLRVEYMNSAAARRPGLGSLSQSLEALEEKMEIITEHTGALVGGHESANDTRLLGLESRIEHIASATFSNLRFVFSHELHLGCSISKH</sequence>
<reference evidence="1 3" key="2">
    <citation type="journal article" date="2018" name="Plant J.">
        <title>The Physcomitrella patens chromosome-scale assembly reveals moss genome structure and evolution.</title>
        <authorList>
            <person name="Lang D."/>
            <person name="Ullrich K.K."/>
            <person name="Murat F."/>
            <person name="Fuchs J."/>
            <person name="Jenkins J."/>
            <person name="Haas F.B."/>
            <person name="Piednoel M."/>
            <person name="Gundlach H."/>
            <person name="Van Bel M."/>
            <person name="Meyberg R."/>
            <person name="Vives C."/>
            <person name="Morata J."/>
            <person name="Symeonidi A."/>
            <person name="Hiss M."/>
            <person name="Muchero W."/>
            <person name="Kamisugi Y."/>
            <person name="Saleh O."/>
            <person name="Blanc G."/>
            <person name="Decker E.L."/>
            <person name="van Gessel N."/>
            <person name="Grimwood J."/>
            <person name="Hayes R.D."/>
            <person name="Graham S.W."/>
            <person name="Gunter L.E."/>
            <person name="McDaniel S.F."/>
            <person name="Hoernstein S.N.W."/>
            <person name="Larsson A."/>
            <person name="Li F.W."/>
            <person name="Perroud P.F."/>
            <person name="Phillips J."/>
            <person name="Ranjan P."/>
            <person name="Rokshar D.S."/>
            <person name="Rothfels C.J."/>
            <person name="Schneider L."/>
            <person name="Shu S."/>
            <person name="Stevenson D.W."/>
            <person name="Thummler F."/>
            <person name="Tillich M."/>
            <person name="Villarreal Aguilar J.C."/>
            <person name="Widiez T."/>
            <person name="Wong G.K."/>
            <person name="Wymore A."/>
            <person name="Zhang Y."/>
            <person name="Zimmer A.D."/>
            <person name="Quatrano R.S."/>
            <person name="Mayer K.F.X."/>
            <person name="Goodstein D."/>
            <person name="Casacuberta J.M."/>
            <person name="Vandepoele K."/>
            <person name="Reski R."/>
            <person name="Cuming A.C."/>
            <person name="Tuskan G.A."/>
            <person name="Maumus F."/>
            <person name="Salse J."/>
            <person name="Schmutz J."/>
            <person name="Rensing S.A."/>
        </authorList>
    </citation>
    <scope>NUCLEOTIDE SEQUENCE [LARGE SCALE GENOMIC DNA]</scope>
    <source>
        <strain evidence="2 3">cv. Gransden 2004</strain>
    </source>
</reference>
<dbReference type="EMBL" id="ABEU02000010">
    <property type="protein sequence ID" value="PNR46860.1"/>
    <property type="molecule type" value="Genomic_DNA"/>
</dbReference>
<organism evidence="1">
    <name type="scientific">Physcomitrium patens</name>
    <name type="common">Spreading-leaved earth moss</name>
    <name type="synonym">Physcomitrella patens</name>
    <dbReference type="NCBI Taxonomy" id="3218"/>
    <lineage>
        <taxon>Eukaryota</taxon>
        <taxon>Viridiplantae</taxon>
        <taxon>Streptophyta</taxon>
        <taxon>Embryophyta</taxon>
        <taxon>Bryophyta</taxon>
        <taxon>Bryophytina</taxon>
        <taxon>Bryopsida</taxon>
        <taxon>Funariidae</taxon>
        <taxon>Funariales</taxon>
        <taxon>Funariaceae</taxon>
        <taxon>Physcomitrium</taxon>
    </lineage>
</organism>
<reference evidence="2" key="3">
    <citation type="submission" date="2020-12" db="UniProtKB">
        <authorList>
            <consortium name="EnsemblPlants"/>
        </authorList>
    </citation>
    <scope>IDENTIFICATION</scope>
</reference>
<dbReference type="Proteomes" id="UP000006727">
    <property type="component" value="Chromosome 10"/>
</dbReference>
<gene>
    <name evidence="1" type="ORF">PHYPA_013980</name>
</gene>
<dbReference type="EnsemblPlants" id="Pp3c10_16580V3.1">
    <property type="protein sequence ID" value="Pp3c10_16580V3.1"/>
    <property type="gene ID" value="Pp3c10_16580"/>
</dbReference>
<reference evidence="1 3" key="1">
    <citation type="journal article" date="2008" name="Science">
        <title>The Physcomitrella genome reveals evolutionary insights into the conquest of land by plants.</title>
        <authorList>
            <person name="Rensing S."/>
            <person name="Lang D."/>
            <person name="Zimmer A."/>
            <person name="Terry A."/>
            <person name="Salamov A."/>
            <person name="Shapiro H."/>
            <person name="Nishiyama T."/>
            <person name="Perroud P.-F."/>
            <person name="Lindquist E."/>
            <person name="Kamisugi Y."/>
            <person name="Tanahashi T."/>
            <person name="Sakakibara K."/>
            <person name="Fujita T."/>
            <person name="Oishi K."/>
            <person name="Shin-I T."/>
            <person name="Kuroki Y."/>
            <person name="Toyoda A."/>
            <person name="Suzuki Y."/>
            <person name="Hashimoto A."/>
            <person name="Yamaguchi K."/>
            <person name="Sugano A."/>
            <person name="Kohara Y."/>
            <person name="Fujiyama A."/>
            <person name="Anterola A."/>
            <person name="Aoki S."/>
            <person name="Ashton N."/>
            <person name="Barbazuk W.B."/>
            <person name="Barker E."/>
            <person name="Bennetzen J."/>
            <person name="Bezanilla M."/>
            <person name="Blankenship R."/>
            <person name="Cho S.H."/>
            <person name="Dutcher S."/>
            <person name="Estelle M."/>
            <person name="Fawcett J.A."/>
            <person name="Gundlach H."/>
            <person name="Hanada K."/>
            <person name="Heyl A."/>
            <person name="Hicks K.A."/>
            <person name="Hugh J."/>
            <person name="Lohr M."/>
            <person name="Mayer K."/>
            <person name="Melkozernov A."/>
            <person name="Murata T."/>
            <person name="Nelson D."/>
            <person name="Pils B."/>
            <person name="Prigge M."/>
            <person name="Reiss B."/>
            <person name="Renner T."/>
            <person name="Rombauts S."/>
            <person name="Rushton P."/>
            <person name="Sanderfoot A."/>
            <person name="Schween G."/>
            <person name="Shiu S.-H."/>
            <person name="Stueber K."/>
            <person name="Theodoulou F.L."/>
            <person name="Tu H."/>
            <person name="Van de Peer Y."/>
            <person name="Verrier P.J."/>
            <person name="Waters E."/>
            <person name="Wood A."/>
            <person name="Yang L."/>
            <person name="Cove D."/>
            <person name="Cuming A."/>
            <person name="Hasebe M."/>
            <person name="Lucas S."/>
            <person name="Mishler D.B."/>
            <person name="Reski R."/>
            <person name="Grigoriev I."/>
            <person name="Quatrano R.S."/>
            <person name="Boore J.L."/>
        </authorList>
    </citation>
    <scope>NUCLEOTIDE SEQUENCE [LARGE SCALE GENOMIC DNA]</scope>
    <source>
        <strain evidence="2 3">cv. Gransden 2004</strain>
    </source>
</reference>
<protein>
    <submittedName>
        <fullName evidence="1 2">Uncharacterized protein</fullName>
    </submittedName>
</protein>
<dbReference type="Gramene" id="Pp3c10_16580V3.1">
    <property type="protein sequence ID" value="Pp3c10_16580V3.1"/>
    <property type="gene ID" value="Pp3c10_16580"/>
</dbReference>
<evidence type="ECO:0000313" key="2">
    <source>
        <dbReference type="EnsemblPlants" id="Pp3c10_16580V3.1"/>
    </source>
</evidence>
<dbReference type="AlphaFoldDB" id="A0A2K1JZB4"/>
<name>A0A2K1JZB4_PHYPA</name>
<evidence type="ECO:0000313" key="3">
    <source>
        <dbReference type="Proteomes" id="UP000006727"/>
    </source>
</evidence>
<dbReference type="InParanoid" id="A0A2K1JZB4"/>
<accession>A0A2K1JZB4</accession>